<keyword evidence="2" id="KW-0813">Transport</keyword>
<keyword evidence="4 5" id="KW-0732">Signal</keyword>
<dbReference type="RefSeq" id="WP_086650636.1">
    <property type="nucleotide sequence ID" value="NZ_JOMQ01000011.1"/>
</dbReference>
<evidence type="ECO:0000256" key="4">
    <source>
        <dbReference type="ARBA" id="ARBA00022729"/>
    </source>
</evidence>
<evidence type="ECO:0000256" key="3">
    <source>
        <dbReference type="ARBA" id="ARBA00022723"/>
    </source>
</evidence>
<comment type="caution">
    <text evidence="6">The sequence shown here is derived from an EMBL/GenBank/DDBJ whole genome shotgun (WGS) entry which is preliminary data.</text>
</comment>
<dbReference type="Pfam" id="PF01297">
    <property type="entry name" value="ZnuA"/>
    <property type="match status" value="1"/>
</dbReference>
<protein>
    <submittedName>
        <fullName evidence="6">Zinc ABC transporter substrate-binding protein</fullName>
    </submittedName>
</protein>
<dbReference type="SUPFAM" id="SSF53807">
    <property type="entry name" value="Helical backbone' metal receptor"/>
    <property type="match status" value="1"/>
</dbReference>
<dbReference type="Proteomes" id="UP000196086">
    <property type="component" value="Unassembled WGS sequence"/>
</dbReference>
<sequence length="291" mass="31811">MRCPVSLLSCLMVCCLSVGAVTAQARPFLVAAENTWGDLAEQIAEPDMEVRSILTQPALDPHLYEPGPAEGRLVHDAALIVANGAGYDPWIDRLAAARSGQPARLVRAQDVMTWHEGDNTHLWYNFKVVRAFVERLVTECQQADPMHSAAYARRGAAVLSAVGQVEQQAAQARTLIGGMVVAATEPVFTPLAESLGLIMKEQAFQLAIMNDVEPPASAVAAFHDDIEQQRIRMVAYNAQADRPSVQRLIALARQKAMPVLPVQEIMPQGLHWQSWVGQTIEHVIQALGKKQ</sequence>
<dbReference type="OrthoDB" id="9793396at2"/>
<evidence type="ECO:0000313" key="7">
    <source>
        <dbReference type="Proteomes" id="UP000196086"/>
    </source>
</evidence>
<evidence type="ECO:0000256" key="5">
    <source>
        <dbReference type="SAM" id="SignalP"/>
    </source>
</evidence>
<dbReference type="Gene3D" id="3.40.50.1980">
    <property type="entry name" value="Nitrogenase molybdenum iron protein domain"/>
    <property type="match status" value="1"/>
</dbReference>
<dbReference type="AlphaFoldDB" id="A0A1Z5YWV1"/>
<reference evidence="6 7" key="1">
    <citation type="submission" date="2014-06" db="EMBL/GenBank/DDBJ databases">
        <authorList>
            <person name="Ju J."/>
            <person name="Zhang J."/>
        </authorList>
    </citation>
    <scope>NUCLEOTIDE SEQUENCE [LARGE SCALE GENOMIC DNA]</scope>
    <source>
        <strain evidence="6 7">DsW_47</strain>
    </source>
</reference>
<dbReference type="GO" id="GO:0046872">
    <property type="term" value="F:metal ion binding"/>
    <property type="evidence" value="ECO:0007669"/>
    <property type="project" value="UniProtKB-KW"/>
</dbReference>
<organism evidence="6 7">
    <name type="scientific">Acetobacter cibinongensis</name>
    <dbReference type="NCBI Taxonomy" id="146475"/>
    <lineage>
        <taxon>Bacteria</taxon>
        <taxon>Pseudomonadati</taxon>
        <taxon>Pseudomonadota</taxon>
        <taxon>Alphaproteobacteria</taxon>
        <taxon>Acetobacterales</taxon>
        <taxon>Acetobacteraceae</taxon>
        <taxon>Acetobacter</taxon>
    </lineage>
</organism>
<feature type="signal peptide" evidence="5">
    <location>
        <begin position="1"/>
        <end position="25"/>
    </location>
</feature>
<comment type="subcellular location">
    <subcellularLocation>
        <location evidence="1">Cell envelope</location>
    </subcellularLocation>
</comment>
<accession>A0A1Z5YWV1</accession>
<dbReference type="InterPro" id="IPR050492">
    <property type="entry name" value="Bact_metal-bind_prot9"/>
</dbReference>
<proteinExistence type="predicted"/>
<dbReference type="InterPro" id="IPR006127">
    <property type="entry name" value="ZnuA-like"/>
</dbReference>
<dbReference type="GO" id="GO:0030001">
    <property type="term" value="P:metal ion transport"/>
    <property type="evidence" value="ECO:0007669"/>
    <property type="project" value="InterPro"/>
</dbReference>
<evidence type="ECO:0000256" key="1">
    <source>
        <dbReference type="ARBA" id="ARBA00004196"/>
    </source>
</evidence>
<gene>
    <name evidence="6" type="ORF">HK14_01480</name>
</gene>
<dbReference type="PANTHER" id="PTHR42953:SF1">
    <property type="entry name" value="METAL-BINDING PROTEIN HI_0362-RELATED"/>
    <property type="match status" value="1"/>
</dbReference>
<feature type="chain" id="PRO_5011780163" evidence="5">
    <location>
        <begin position="26"/>
        <end position="291"/>
    </location>
</feature>
<dbReference type="PANTHER" id="PTHR42953">
    <property type="entry name" value="HIGH-AFFINITY ZINC UPTAKE SYSTEM PROTEIN ZNUA-RELATED"/>
    <property type="match status" value="1"/>
</dbReference>
<evidence type="ECO:0000313" key="6">
    <source>
        <dbReference type="EMBL" id="OUJ03626.1"/>
    </source>
</evidence>
<dbReference type="GO" id="GO:0030313">
    <property type="term" value="C:cell envelope"/>
    <property type="evidence" value="ECO:0007669"/>
    <property type="project" value="UniProtKB-SubCell"/>
</dbReference>
<dbReference type="EMBL" id="JOMQ01000011">
    <property type="protein sequence ID" value="OUJ03626.1"/>
    <property type="molecule type" value="Genomic_DNA"/>
</dbReference>
<name>A0A1Z5YWV1_9PROT</name>
<keyword evidence="3" id="KW-0479">Metal-binding</keyword>
<evidence type="ECO:0000256" key="2">
    <source>
        <dbReference type="ARBA" id="ARBA00022448"/>
    </source>
</evidence>